<reference evidence="2" key="1">
    <citation type="journal article" date="2014" name="Soil Biol. Biochem.">
        <title>Structure and function of bacterial communities in ageing soils: Insights from the Mendocino ecological staircase.</title>
        <authorList>
            <person name="Uroz S."/>
            <person name="Tech J.J."/>
            <person name="Sawaya N.A."/>
            <person name="Frey-Klett P."/>
            <person name="Leveau J.H.J."/>
        </authorList>
    </citation>
    <scope>NUCLEOTIDE SEQUENCE [LARGE SCALE GENOMIC DNA]</scope>
    <source>
        <strain evidence="2">Cal35</strain>
    </source>
</reference>
<dbReference type="HOGENOM" id="CLU_3342435_0_0_4"/>
<dbReference type="STRING" id="279058.LT85_1928"/>
<keyword evidence="2" id="KW-1185">Reference proteome</keyword>
<evidence type="ECO:0000313" key="1">
    <source>
        <dbReference type="EMBL" id="AIY41086.1"/>
    </source>
</evidence>
<dbReference type="KEGG" id="care:LT85_1928"/>
<organism evidence="1 2">
    <name type="scientific">Collimonas arenae</name>
    <dbReference type="NCBI Taxonomy" id="279058"/>
    <lineage>
        <taxon>Bacteria</taxon>
        <taxon>Pseudomonadati</taxon>
        <taxon>Pseudomonadota</taxon>
        <taxon>Betaproteobacteria</taxon>
        <taxon>Burkholderiales</taxon>
        <taxon>Oxalobacteraceae</taxon>
        <taxon>Collimonas</taxon>
    </lineage>
</organism>
<dbReference type="EMBL" id="CP009962">
    <property type="protein sequence ID" value="AIY41086.1"/>
    <property type="molecule type" value="Genomic_DNA"/>
</dbReference>
<dbReference type="AlphaFoldDB" id="A0A0A1F968"/>
<protein>
    <submittedName>
        <fullName evidence="1">Uncharacterized protein</fullName>
    </submittedName>
</protein>
<evidence type="ECO:0000313" key="2">
    <source>
        <dbReference type="Proteomes" id="UP000030302"/>
    </source>
</evidence>
<name>A0A0A1F968_9BURK</name>
<dbReference type="Proteomes" id="UP000030302">
    <property type="component" value="Chromosome"/>
</dbReference>
<proteinExistence type="predicted"/>
<accession>A0A0A1F968</accession>
<gene>
    <name evidence="1" type="ORF">LT85_1928</name>
</gene>
<sequence length="37" mass="4036">MGDYRDRLGSASHFFAAGGGTAPEVEMTTSFHYQGQR</sequence>